<feature type="compositionally biased region" description="Pro residues" evidence="1">
    <location>
        <begin position="123"/>
        <end position="134"/>
    </location>
</feature>
<name>A0A9D4TRI2_CHLVU</name>
<feature type="region of interest" description="Disordered" evidence="1">
    <location>
        <begin position="96"/>
        <end position="172"/>
    </location>
</feature>
<proteinExistence type="predicted"/>
<reference evidence="2" key="1">
    <citation type="journal article" date="2019" name="Plant J.">
        <title>Chlorella vulgaris genome assembly and annotation reveals the molecular basis for metabolic acclimation to high light conditions.</title>
        <authorList>
            <person name="Cecchin M."/>
            <person name="Marcolungo L."/>
            <person name="Rossato M."/>
            <person name="Girolomoni L."/>
            <person name="Cosentino E."/>
            <person name="Cuine S."/>
            <person name="Li-Beisson Y."/>
            <person name="Delledonne M."/>
            <person name="Ballottari M."/>
        </authorList>
    </citation>
    <scope>NUCLEOTIDE SEQUENCE</scope>
    <source>
        <strain evidence="2">211/11P</strain>
    </source>
</reference>
<dbReference type="Proteomes" id="UP001055712">
    <property type="component" value="Unassembled WGS sequence"/>
</dbReference>
<organism evidence="2 3">
    <name type="scientific">Chlorella vulgaris</name>
    <name type="common">Green alga</name>
    <dbReference type="NCBI Taxonomy" id="3077"/>
    <lineage>
        <taxon>Eukaryota</taxon>
        <taxon>Viridiplantae</taxon>
        <taxon>Chlorophyta</taxon>
        <taxon>core chlorophytes</taxon>
        <taxon>Trebouxiophyceae</taxon>
        <taxon>Chlorellales</taxon>
        <taxon>Chlorellaceae</taxon>
        <taxon>Chlorella clade</taxon>
        <taxon>Chlorella</taxon>
    </lineage>
</organism>
<reference evidence="2" key="2">
    <citation type="submission" date="2020-11" db="EMBL/GenBank/DDBJ databases">
        <authorList>
            <person name="Cecchin M."/>
            <person name="Marcolungo L."/>
            <person name="Rossato M."/>
            <person name="Girolomoni L."/>
            <person name="Cosentino E."/>
            <person name="Cuine S."/>
            <person name="Li-Beisson Y."/>
            <person name="Delledonne M."/>
            <person name="Ballottari M."/>
        </authorList>
    </citation>
    <scope>NUCLEOTIDE SEQUENCE</scope>
    <source>
        <strain evidence="2">211/11P</strain>
        <tissue evidence="2">Whole cell</tissue>
    </source>
</reference>
<evidence type="ECO:0000256" key="1">
    <source>
        <dbReference type="SAM" id="MobiDB-lite"/>
    </source>
</evidence>
<keyword evidence="3" id="KW-1185">Reference proteome</keyword>
<gene>
    <name evidence="2" type="ORF">D9Q98_004051</name>
</gene>
<dbReference type="AlphaFoldDB" id="A0A9D4TRI2"/>
<accession>A0A9D4TRI2</accession>
<comment type="caution">
    <text evidence="2">The sequence shown here is derived from an EMBL/GenBank/DDBJ whole genome shotgun (WGS) entry which is preliminary data.</text>
</comment>
<dbReference type="EMBL" id="SIDB01000005">
    <property type="protein sequence ID" value="KAI3432502.1"/>
    <property type="molecule type" value="Genomic_DNA"/>
</dbReference>
<protein>
    <submittedName>
        <fullName evidence="2">Uncharacterized protein</fullName>
    </submittedName>
</protein>
<feature type="compositionally biased region" description="Pro residues" evidence="1">
    <location>
        <begin position="162"/>
        <end position="172"/>
    </location>
</feature>
<feature type="compositionally biased region" description="Acidic residues" evidence="1">
    <location>
        <begin position="105"/>
        <end position="122"/>
    </location>
</feature>
<feature type="compositionally biased region" description="Acidic residues" evidence="1">
    <location>
        <begin position="135"/>
        <end position="161"/>
    </location>
</feature>
<sequence length="172" mass="18267">MGIIVPELTLENTGVHLTNAYLAFSRNALVVQPTEDNLAYIVRGSYGIWNSEADKISGKDPLVNSFLDTLVTDPQALMACMSSIYGKLKSKYPTSVDVLEGGQADPDEDPAPPEDTPEDPAPPEDTPVDPAPPEDTPEDPAPEDPAPDDTPVDPTPEDPAPEDPAPVDPAPE</sequence>
<evidence type="ECO:0000313" key="3">
    <source>
        <dbReference type="Proteomes" id="UP001055712"/>
    </source>
</evidence>
<evidence type="ECO:0000313" key="2">
    <source>
        <dbReference type="EMBL" id="KAI3432502.1"/>
    </source>
</evidence>